<dbReference type="RefSeq" id="WP_086954917.1">
    <property type="nucleotide sequence ID" value="NZ_CAWNQC010000112.1"/>
</dbReference>
<keyword evidence="5 6" id="KW-0472">Membrane</keyword>
<feature type="transmembrane region" description="Helical" evidence="6">
    <location>
        <begin position="378"/>
        <end position="402"/>
    </location>
</feature>
<reference evidence="8" key="1">
    <citation type="submission" date="2016-12" db="EMBL/GenBank/DDBJ databases">
        <authorList>
            <person name="Gaudriault S."/>
        </authorList>
    </citation>
    <scope>NUCLEOTIDE SEQUENCE [LARGE SCALE GENOMIC DNA]</scope>
    <source>
        <strain evidence="8">HGB1681 (deposited as PTA-6826 in the American Type Culture Collection)</strain>
    </source>
</reference>
<gene>
    <name evidence="7" type="ORF">XIS1_1190026</name>
</gene>
<dbReference type="Pfam" id="PF01943">
    <property type="entry name" value="Polysacc_synt"/>
    <property type="match status" value="1"/>
</dbReference>
<comment type="subcellular location">
    <subcellularLocation>
        <location evidence="1">Cell membrane</location>
        <topology evidence="1">Multi-pass membrane protein</topology>
    </subcellularLocation>
</comment>
<evidence type="ECO:0000256" key="1">
    <source>
        <dbReference type="ARBA" id="ARBA00004651"/>
    </source>
</evidence>
<feature type="transmembrane region" description="Helical" evidence="6">
    <location>
        <begin position="280"/>
        <end position="301"/>
    </location>
</feature>
<feature type="transmembrane region" description="Helical" evidence="6">
    <location>
        <begin position="144"/>
        <end position="163"/>
    </location>
</feature>
<feature type="transmembrane region" description="Helical" evidence="6">
    <location>
        <begin position="7"/>
        <end position="29"/>
    </location>
</feature>
<evidence type="ECO:0000313" key="8">
    <source>
        <dbReference type="Proteomes" id="UP000196435"/>
    </source>
</evidence>
<dbReference type="PANTHER" id="PTHR30250:SF11">
    <property type="entry name" value="O-ANTIGEN TRANSPORTER-RELATED"/>
    <property type="match status" value="1"/>
</dbReference>
<dbReference type="InterPro" id="IPR050833">
    <property type="entry name" value="Poly_Biosynth_Transport"/>
</dbReference>
<feature type="transmembrane region" description="Helical" evidence="6">
    <location>
        <begin position="41"/>
        <end position="62"/>
    </location>
</feature>
<evidence type="ECO:0000313" key="7">
    <source>
        <dbReference type="EMBL" id="SIP71547.1"/>
    </source>
</evidence>
<sequence length="411" mass="46576">MSRLSINILSLIAVQLITYLSPIIALPYLSRILNIESFGLVMLLMSVIVISSLLTDFGFNLYSPAWIANNKNNTNKINIHVSSIFILKIILFLLTSIGLITYFTVTNTIHENKVILCSVTLLAILSQNFQIMWFFQGIEKMSNITYLTLLSKLSYVIFVIFFVKDSNDVLQAILSYVFSNFIATTIGLLLYIKLGYRILTPKLIDIINIIRYSFQFFLSRAAASIYTSASTLIIGSHAGLTQAALYSSAEKLYQAGQSISFPISQALYPYLARTKNISTFYRFILVLIPPLIISISIIYYFSYEIIIVFYGQDYSLAIDIFRIFLLTTIINFIAVNFGYPAFSIIDRLDIANNSVIIAATIQLAMLFILYFMDHITAINIAISVLITEGIVMVIRVVTFIYMSKKVFREFK</sequence>
<feature type="transmembrane region" description="Helical" evidence="6">
    <location>
        <begin position="354"/>
        <end position="372"/>
    </location>
</feature>
<feature type="transmembrane region" description="Helical" evidence="6">
    <location>
        <begin position="83"/>
        <end position="103"/>
    </location>
</feature>
<accession>A0A1N6MRT8</accession>
<dbReference type="EMBL" id="FTLG01000023">
    <property type="protein sequence ID" value="SIP71547.1"/>
    <property type="molecule type" value="Genomic_DNA"/>
</dbReference>
<dbReference type="InterPro" id="IPR002797">
    <property type="entry name" value="Polysacc_synth"/>
</dbReference>
<dbReference type="AlphaFoldDB" id="A0A1N6MRT8"/>
<evidence type="ECO:0000256" key="2">
    <source>
        <dbReference type="ARBA" id="ARBA00022475"/>
    </source>
</evidence>
<feature type="transmembrane region" description="Helical" evidence="6">
    <location>
        <begin position="321"/>
        <end position="342"/>
    </location>
</feature>
<proteinExistence type="predicted"/>
<organism evidence="7 8">
    <name type="scientific">Xenorhabdus innexi</name>
    <dbReference type="NCBI Taxonomy" id="290109"/>
    <lineage>
        <taxon>Bacteria</taxon>
        <taxon>Pseudomonadati</taxon>
        <taxon>Pseudomonadota</taxon>
        <taxon>Gammaproteobacteria</taxon>
        <taxon>Enterobacterales</taxon>
        <taxon>Morganellaceae</taxon>
        <taxon>Xenorhabdus</taxon>
    </lineage>
</organism>
<keyword evidence="3 6" id="KW-0812">Transmembrane</keyword>
<dbReference type="GO" id="GO:0005886">
    <property type="term" value="C:plasma membrane"/>
    <property type="evidence" value="ECO:0007669"/>
    <property type="project" value="UniProtKB-SubCell"/>
</dbReference>
<evidence type="ECO:0000256" key="6">
    <source>
        <dbReference type="SAM" id="Phobius"/>
    </source>
</evidence>
<evidence type="ECO:0000256" key="5">
    <source>
        <dbReference type="ARBA" id="ARBA00023136"/>
    </source>
</evidence>
<protein>
    <submittedName>
        <fullName evidence="7">Putative RfbX protein (Modular protein)</fullName>
    </submittedName>
</protein>
<dbReference type="PANTHER" id="PTHR30250">
    <property type="entry name" value="PST FAMILY PREDICTED COLANIC ACID TRANSPORTER"/>
    <property type="match status" value="1"/>
</dbReference>
<evidence type="ECO:0000256" key="4">
    <source>
        <dbReference type="ARBA" id="ARBA00022989"/>
    </source>
</evidence>
<keyword evidence="4 6" id="KW-1133">Transmembrane helix</keyword>
<evidence type="ECO:0000256" key="3">
    <source>
        <dbReference type="ARBA" id="ARBA00022692"/>
    </source>
</evidence>
<dbReference type="Proteomes" id="UP000196435">
    <property type="component" value="Unassembled WGS sequence"/>
</dbReference>
<feature type="transmembrane region" description="Helical" evidence="6">
    <location>
        <begin position="115"/>
        <end position="135"/>
    </location>
</feature>
<name>A0A1N6MRT8_9GAMM</name>
<keyword evidence="2" id="KW-1003">Cell membrane</keyword>
<dbReference type="OrthoDB" id="103403at2"/>
<feature type="transmembrane region" description="Helical" evidence="6">
    <location>
        <begin position="169"/>
        <end position="192"/>
    </location>
</feature>